<sequence length="66" mass="7575">MFCNFEQLPISQHHSVIHCCDSVFFRRICILKILSALRSLLTNIRLTVESTFFATSGNSDLSQLDR</sequence>
<reference evidence="1 2" key="1">
    <citation type="journal article" date="2000" name="Nature">
        <title>The genome sequence of the plant pathogen Xylella fastidiosa.</title>
        <authorList>
            <person name="Simpson A.J."/>
            <person name="Reinach F.C."/>
            <person name="Arruda P."/>
            <person name="Abreu F.A."/>
            <person name="Acencio M."/>
            <person name="Alvarenga R."/>
            <person name="Alves L.M."/>
            <person name="Araya J.E."/>
            <person name="Baia G.S."/>
            <person name="Baptista C.S."/>
            <person name="Barros M.H."/>
            <person name="Bonaccorsi E.D."/>
            <person name="Bordin S."/>
            <person name="Bove J.M."/>
            <person name="Briones M.R."/>
            <person name="Bueno M.R."/>
            <person name="Camargo A.A."/>
            <person name="Camargo L.E."/>
            <person name="Carraro D.M."/>
            <person name="Carrer H."/>
            <person name="Colauto N.B."/>
            <person name="Colombo C."/>
            <person name="Costa F.F."/>
            <person name="Costa M.C."/>
            <person name="Costa-Neto C.M."/>
            <person name="Coutinho L.L."/>
            <person name="Cristofani M."/>
            <person name="Dias-Neto E."/>
            <person name="Docena C."/>
            <person name="El-Dorry H."/>
            <person name="Facincani A.P."/>
            <person name="Ferreira A.J."/>
            <person name="Ferreira V.C."/>
            <person name="Ferro J.A."/>
            <person name="Fraga J.S."/>
            <person name="Franca S.C."/>
            <person name="Franco M.C."/>
            <person name="Frohme M."/>
            <person name="Furlan L.R."/>
            <person name="Garnier M."/>
            <person name="Goldman G.H."/>
            <person name="Goldman M.H."/>
            <person name="Gomes S.L."/>
            <person name="Gruber A."/>
            <person name="Ho P.L."/>
            <person name="Hoheisel J.D."/>
            <person name="Junqueira M.L."/>
            <person name="Kemper E.L."/>
            <person name="Kitajima J.P."/>
            <person name="Krieger J.E."/>
            <person name="Kuramae E.E."/>
            <person name="Laigret F."/>
            <person name="Lambais M.R."/>
            <person name="Leite L.C."/>
            <person name="Lemos E.G."/>
            <person name="Lemos M.V."/>
            <person name="Lopes S.A."/>
            <person name="Lopes C.R."/>
            <person name="Machado J.A."/>
            <person name="Machado M.A."/>
            <person name="Madeira A.M."/>
            <person name="Madeira H.M."/>
            <person name="Marino C.L."/>
            <person name="Marques M.V."/>
            <person name="Martins E.A."/>
            <person name="Martins E.M."/>
            <person name="Matsukuma A.Y."/>
            <person name="Menck C.F."/>
            <person name="Miracca E.C."/>
            <person name="Miyaki C.Y."/>
            <person name="Monteriro-Vitorello C.B."/>
            <person name="Moon D.H."/>
            <person name="Nagai M.A."/>
            <person name="Nascimento A.L."/>
            <person name="Netto L.E."/>
            <person name="Nhani A.Jr."/>
            <person name="Nobrega F.G."/>
            <person name="Nunes L.R."/>
            <person name="Oliveira M.A."/>
            <person name="de Oliveira M.C."/>
            <person name="de Oliveira R.C."/>
            <person name="Palmieri D.A."/>
            <person name="Paris A."/>
            <person name="Peixoto B.R."/>
            <person name="Pereira G.A."/>
            <person name="Pereira H.A.Jr."/>
            <person name="Pesquero J.B."/>
            <person name="Quaggio R.B."/>
            <person name="Roberto P.G."/>
            <person name="Rodrigues V."/>
            <person name="de M Rosa A.J."/>
            <person name="de Rosa V.E.Jr."/>
            <person name="de Sa R.G."/>
            <person name="Santelli R.V."/>
            <person name="Sawasaki H.E."/>
            <person name="da Silva A.C."/>
            <person name="da Silva A.M."/>
            <person name="da Silva F.R."/>
            <person name="da Silva W.A.Jr."/>
            <person name="da Silveira J.F."/>
            <person name="Silvestri M.L."/>
            <person name="Siqueira W.J."/>
            <person name="de Souza A.A."/>
            <person name="de Souza A.P."/>
            <person name="Terenzi M.F."/>
            <person name="Truffi D."/>
            <person name="Tsai S.M."/>
            <person name="Tsuhako M.H."/>
            <person name="Vallada H."/>
            <person name="Van Sluys M.A."/>
            <person name="Verjovski-Almeida S."/>
            <person name="Vettore A.L."/>
            <person name="Zago M.A."/>
            <person name="Zatz M."/>
            <person name="Meidanis J."/>
            <person name="Setubal J.C."/>
        </authorList>
    </citation>
    <scope>NUCLEOTIDE SEQUENCE [LARGE SCALE GENOMIC DNA]</scope>
    <source>
        <strain evidence="1 2">9a5c</strain>
    </source>
</reference>
<name>Q9PG87_XYLFA</name>
<dbReference type="PIR" id="B82808">
    <property type="entry name" value="B82808"/>
</dbReference>
<dbReference type="AlphaFoldDB" id="Q9PG87"/>
<dbReference type="EMBL" id="AE003849">
    <property type="protein sequence ID" value="AAF83225.1"/>
    <property type="molecule type" value="Genomic_DNA"/>
</dbReference>
<dbReference type="STRING" id="160492.XF_0415"/>
<protein>
    <submittedName>
        <fullName evidence="1">Uncharacterized protein</fullName>
    </submittedName>
</protein>
<evidence type="ECO:0000313" key="1">
    <source>
        <dbReference type="EMBL" id="AAF83225.1"/>
    </source>
</evidence>
<organism evidence="1 2">
    <name type="scientific">Xylella fastidiosa (strain 9a5c)</name>
    <dbReference type="NCBI Taxonomy" id="160492"/>
    <lineage>
        <taxon>Bacteria</taxon>
        <taxon>Pseudomonadati</taxon>
        <taxon>Pseudomonadota</taxon>
        <taxon>Gammaproteobacteria</taxon>
        <taxon>Lysobacterales</taxon>
        <taxon>Lysobacteraceae</taxon>
        <taxon>Xylella</taxon>
    </lineage>
</organism>
<gene>
    <name evidence="1" type="ordered locus">XF_0415</name>
</gene>
<evidence type="ECO:0000313" key="2">
    <source>
        <dbReference type="Proteomes" id="UP000000812"/>
    </source>
</evidence>
<dbReference type="Proteomes" id="UP000000812">
    <property type="component" value="Chromosome"/>
</dbReference>
<dbReference type="KEGG" id="xfa:XF_0415"/>
<accession>Q9PG87</accession>
<dbReference type="HOGENOM" id="CLU_2830364_0_0_6"/>
<proteinExistence type="predicted"/>